<proteinExistence type="predicted"/>
<dbReference type="PANTHER" id="PTHR37253">
    <property type="entry name" value="PROTEIN GAMETE EXPRESSED 3"/>
    <property type="match status" value="1"/>
</dbReference>
<evidence type="ECO:0000256" key="2">
    <source>
        <dbReference type="SAM" id="Phobius"/>
    </source>
</evidence>
<evidence type="ECO:0000313" key="4">
    <source>
        <dbReference type="EMBL" id="KAJ8422738.1"/>
    </source>
</evidence>
<dbReference type="EMBL" id="JAKOGI010002162">
    <property type="protein sequence ID" value="KAJ8422738.1"/>
    <property type="molecule type" value="Genomic_DNA"/>
</dbReference>
<evidence type="ECO:0000259" key="3">
    <source>
        <dbReference type="Pfam" id="PF13360"/>
    </source>
</evidence>
<dbReference type="InterPro" id="IPR011047">
    <property type="entry name" value="Quinoprotein_ADH-like_sf"/>
</dbReference>
<feature type="domain" description="Pyrrolo-quinoline quinone repeat" evidence="3">
    <location>
        <begin position="167"/>
        <end position="391"/>
    </location>
</feature>
<comment type="caution">
    <text evidence="4">The sequence shown here is derived from an EMBL/GenBank/DDBJ whole genome shotgun (WGS) entry which is preliminary data.</text>
</comment>
<dbReference type="SUPFAM" id="SSF50998">
    <property type="entry name" value="Quinoprotein alcohol dehydrogenase-like"/>
    <property type="match status" value="1"/>
</dbReference>
<feature type="region of interest" description="Disordered" evidence="1">
    <location>
        <begin position="61"/>
        <end position="85"/>
    </location>
</feature>
<dbReference type="PANTHER" id="PTHR37253:SF1">
    <property type="entry name" value="PROTEIN GAMETE EXPRESSED 3"/>
    <property type="match status" value="1"/>
</dbReference>
<dbReference type="AlphaFoldDB" id="A0A9Q1GQD5"/>
<sequence length="809" mass="90484">MASSTRGKLWCNRLTLTILKSNNPPVHEMAFPELHGCVSEEDAVKLIKPFTRIEVENDLKQMAPTKAPRPNVKNVGDYDSESEGSDGERYEKFVLCELSTHDVKLYNNFPSPPHILSGLFLSPPHIWSNFLLSYDQTVGVYESLLAAFWNRTVTSAEPLSKSSKRLGKPLIGDDGIIYACSGRFFNAFTSNGSMAWSIHLTYTCNGSIAPVYGGKRKVYIVAENRVLMINSLNMGTPEPAVELFFGNESAEERSDEIIGLSANMLTSSVYMNIRNKGLFAYSLRGKLRWSVAPVLNQSGYRQGCRESASNCYFVSTPVIDHCEASIYISTNQGELYSISTRRPHFKWTQDLSSFDRAFRATPGNSGRLYVIVPAKTLVLGLDVYTGDVLWQRNIGPLSSAEHSPAADSNGWISIGSLDGYLYSISPMGVLKKFSKASPKDSVVQVSPVLDCSGYGVYISQTVMEGKSSLMIDDYMFVSAMQPKNVVFSLLVPAIETFYWSEIYPGQFSSNLSQGLKNFLLDEEIVLAFIAAAEIGNPLACRSTRQKLALGCSEVRPISVNAYTGILEPDYREQVIKYGFLNSCSERTIFLFLLFQTVMLVILAIIVRFCCLFWSKRKLQKQDLGKFLEKRRSLWLKKKEFDQTISELEHKAADEATTNDIVEKLSDLLKEREDLERKLSTSYSLGRDSTDLPPKSVIPLYDRRTRSYSFLDSKRETVTIFHTLTGSSSDDERSSQETDFEQYLRREIELAVKAKAKGKAKVNEPREIVSCSCSDEDGMEDFYGTSSATSSTSGSPSRYLSGKQRKLSIC</sequence>
<dbReference type="InterPro" id="IPR015943">
    <property type="entry name" value="WD40/YVTN_repeat-like_dom_sf"/>
</dbReference>
<keyword evidence="5" id="KW-1185">Reference proteome</keyword>
<reference evidence="4" key="1">
    <citation type="submission" date="2022-04" db="EMBL/GenBank/DDBJ databases">
        <title>Carnegiea gigantea Genome sequencing and assembly v2.</title>
        <authorList>
            <person name="Copetti D."/>
            <person name="Sanderson M.J."/>
            <person name="Burquez A."/>
            <person name="Wojciechowski M.F."/>
        </authorList>
    </citation>
    <scope>NUCLEOTIDE SEQUENCE</scope>
    <source>
        <strain evidence="4">SGP5-SGP5p</strain>
        <tissue evidence="4">Aerial part</tissue>
    </source>
</reference>
<dbReference type="InterPro" id="IPR018391">
    <property type="entry name" value="PQQ_b-propeller_rpt"/>
</dbReference>
<dbReference type="SMART" id="SM00564">
    <property type="entry name" value="PQQ"/>
    <property type="match status" value="3"/>
</dbReference>
<name>A0A9Q1GQD5_9CARY</name>
<accession>A0A9Q1GQD5</accession>
<gene>
    <name evidence="4" type="ORF">Cgig2_015546</name>
</gene>
<dbReference type="Pfam" id="PF13360">
    <property type="entry name" value="PQQ_2"/>
    <property type="match status" value="1"/>
</dbReference>
<organism evidence="4 5">
    <name type="scientific">Carnegiea gigantea</name>
    <dbReference type="NCBI Taxonomy" id="171969"/>
    <lineage>
        <taxon>Eukaryota</taxon>
        <taxon>Viridiplantae</taxon>
        <taxon>Streptophyta</taxon>
        <taxon>Embryophyta</taxon>
        <taxon>Tracheophyta</taxon>
        <taxon>Spermatophyta</taxon>
        <taxon>Magnoliopsida</taxon>
        <taxon>eudicotyledons</taxon>
        <taxon>Gunneridae</taxon>
        <taxon>Pentapetalae</taxon>
        <taxon>Caryophyllales</taxon>
        <taxon>Cactineae</taxon>
        <taxon>Cactaceae</taxon>
        <taxon>Cactoideae</taxon>
        <taxon>Echinocereeae</taxon>
        <taxon>Carnegiea</taxon>
    </lineage>
</organism>
<keyword evidence="2" id="KW-1133">Transmembrane helix</keyword>
<dbReference type="GO" id="GO:0010183">
    <property type="term" value="P:pollen tube guidance"/>
    <property type="evidence" value="ECO:0007669"/>
    <property type="project" value="TreeGrafter"/>
</dbReference>
<dbReference type="Proteomes" id="UP001153076">
    <property type="component" value="Unassembled WGS sequence"/>
</dbReference>
<feature type="transmembrane region" description="Helical" evidence="2">
    <location>
        <begin position="588"/>
        <end position="613"/>
    </location>
</feature>
<evidence type="ECO:0000313" key="5">
    <source>
        <dbReference type="Proteomes" id="UP001153076"/>
    </source>
</evidence>
<dbReference type="InterPro" id="IPR002372">
    <property type="entry name" value="PQQ_rpt_dom"/>
</dbReference>
<dbReference type="GO" id="GO:0009793">
    <property type="term" value="P:embryo development ending in seed dormancy"/>
    <property type="evidence" value="ECO:0007669"/>
    <property type="project" value="TreeGrafter"/>
</dbReference>
<dbReference type="OrthoDB" id="19653at2759"/>
<feature type="compositionally biased region" description="Low complexity" evidence="1">
    <location>
        <begin position="783"/>
        <end position="801"/>
    </location>
</feature>
<dbReference type="InterPro" id="IPR045301">
    <property type="entry name" value="GEX3-like"/>
</dbReference>
<keyword evidence="2" id="KW-0812">Transmembrane</keyword>
<keyword evidence="2" id="KW-0472">Membrane</keyword>
<dbReference type="Gene3D" id="2.130.10.10">
    <property type="entry name" value="YVTN repeat-like/Quinoprotein amine dehydrogenase"/>
    <property type="match status" value="1"/>
</dbReference>
<feature type="region of interest" description="Disordered" evidence="1">
    <location>
        <begin position="781"/>
        <end position="809"/>
    </location>
</feature>
<protein>
    <recommendedName>
        <fullName evidence="3">Pyrrolo-quinoline quinone repeat domain-containing protein</fullName>
    </recommendedName>
</protein>
<evidence type="ECO:0000256" key="1">
    <source>
        <dbReference type="SAM" id="MobiDB-lite"/>
    </source>
</evidence>
<dbReference type="GO" id="GO:0005886">
    <property type="term" value="C:plasma membrane"/>
    <property type="evidence" value="ECO:0007669"/>
    <property type="project" value="TreeGrafter"/>
</dbReference>